<protein>
    <submittedName>
        <fullName evidence="1">Uncharacterized protein</fullName>
    </submittedName>
</protein>
<dbReference type="EMBL" id="CAJZBQ010000043">
    <property type="protein sequence ID" value="CAG9327268.1"/>
    <property type="molecule type" value="Genomic_DNA"/>
</dbReference>
<comment type="caution">
    <text evidence="1">The sequence shown here is derived from an EMBL/GenBank/DDBJ whole genome shotgun (WGS) entry which is preliminary data.</text>
</comment>
<reference evidence="1" key="1">
    <citation type="submission" date="2021-09" db="EMBL/GenBank/DDBJ databases">
        <authorList>
            <consortium name="AG Swart"/>
            <person name="Singh M."/>
            <person name="Singh A."/>
            <person name="Seah K."/>
            <person name="Emmerich C."/>
        </authorList>
    </citation>
    <scope>NUCLEOTIDE SEQUENCE</scope>
    <source>
        <strain evidence="1">ATCC30299</strain>
    </source>
</reference>
<proteinExistence type="predicted"/>
<organism evidence="1 2">
    <name type="scientific">Blepharisma stoltei</name>
    <dbReference type="NCBI Taxonomy" id="1481888"/>
    <lineage>
        <taxon>Eukaryota</taxon>
        <taxon>Sar</taxon>
        <taxon>Alveolata</taxon>
        <taxon>Ciliophora</taxon>
        <taxon>Postciliodesmatophora</taxon>
        <taxon>Heterotrichea</taxon>
        <taxon>Heterotrichida</taxon>
        <taxon>Blepharismidae</taxon>
        <taxon>Blepharisma</taxon>
    </lineage>
</organism>
<name>A0AAU9JJ41_9CILI</name>
<accession>A0AAU9JJ41</accession>
<sequence>MFFGQLSLTPSDNSVYQKCFYHLFYLSVVSKHNFCSYSHNNRNFYFNRKRINWDELMNSFIFQEIIKPAKSCICILDYI</sequence>
<dbReference type="Proteomes" id="UP001162131">
    <property type="component" value="Unassembled WGS sequence"/>
</dbReference>
<evidence type="ECO:0000313" key="1">
    <source>
        <dbReference type="EMBL" id="CAG9327268.1"/>
    </source>
</evidence>
<keyword evidence="2" id="KW-1185">Reference proteome</keyword>
<dbReference type="AlphaFoldDB" id="A0AAU9JJ41"/>
<gene>
    <name evidence="1" type="ORF">BSTOLATCC_MIC43308</name>
</gene>
<evidence type="ECO:0000313" key="2">
    <source>
        <dbReference type="Proteomes" id="UP001162131"/>
    </source>
</evidence>